<dbReference type="AlphaFoldDB" id="A0AB73TAC6"/>
<evidence type="ECO:0000313" key="2">
    <source>
        <dbReference type="EMBL" id="PWJ79243.1"/>
    </source>
</evidence>
<dbReference type="Proteomes" id="UP000245412">
    <property type="component" value="Unassembled WGS sequence"/>
</dbReference>
<dbReference type="Gene3D" id="3.40.630.30">
    <property type="match status" value="1"/>
</dbReference>
<dbReference type="InterPro" id="IPR000182">
    <property type="entry name" value="GNAT_dom"/>
</dbReference>
<dbReference type="GO" id="GO:0016747">
    <property type="term" value="F:acyltransferase activity, transferring groups other than amino-acyl groups"/>
    <property type="evidence" value="ECO:0007669"/>
    <property type="project" value="InterPro"/>
</dbReference>
<feature type="domain" description="N-acetyltransferase" evidence="1">
    <location>
        <begin position="160"/>
        <end position="317"/>
    </location>
</feature>
<sequence length="317" mass="35718">MEIKDFERQHIDEAKAIAHACYDEEQQAVKALPTVSDIPDLSDFAENGLGIAAFDGGDMVGFLNCYSPFDNAFGSTDVKGVFSPMGAHAAVSTNRSKIYAAMYQAAGAKWVRAGAVSHAICLYAHDEELQRQFYCYGFGLRCMDAVRPMELIDCKPCAGYDFSEISKDDYHFIYPLDLALNRHCQQSPFFMNRKPETREEFMVSSLKEGARYFAAKQNSKFCAFLKIAASGETFIATGDTYRHINSAYCLPEHRGKGVYQNLLNFTISTLKAEGYTQLGVDFESFNPTAYGFWLKYFTAYSHGVVRRIDERIMQLRL</sequence>
<keyword evidence="3" id="KW-1185">Reference proteome</keyword>
<accession>A0AB73TAC6</accession>
<comment type="caution">
    <text evidence="2">The sequence shown here is derived from an EMBL/GenBank/DDBJ whole genome shotgun (WGS) entry which is preliminary data.</text>
</comment>
<organism evidence="2 3">
    <name type="scientific">Murimonas intestini</name>
    <dbReference type="NCBI Taxonomy" id="1337051"/>
    <lineage>
        <taxon>Bacteria</taxon>
        <taxon>Bacillati</taxon>
        <taxon>Bacillota</taxon>
        <taxon>Clostridia</taxon>
        <taxon>Lachnospirales</taxon>
        <taxon>Lachnospiraceae</taxon>
        <taxon>Murimonas</taxon>
    </lineage>
</organism>
<reference evidence="2 3" key="1">
    <citation type="submission" date="2018-05" db="EMBL/GenBank/DDBJ databases">
        <authorList>
            <person name="Goeker M."/>
            <person name="Huntemann M."/>
            <person name="Clum A."/>
            <person name="Pillay M."/>
            <person name="Palaniappan K."/>
            <person name="Varghese N."/>
            <person name="Mikhailova N."/>
            <person name="Stamatis D."/>
            <person name="Reddy T."/>
            <person name="Daum C."/>
            <person name="Shapiro N."/>
            <person name="Ivanova N."/>
            <person name="Kyrpides N."/>
            <person name="Woyke T."/>
        </authorList>
    </citation>
    <scope>NUCLEOTIDE SEQUENCE [LARGE SCALE GENOMIC DNA]</scope>
    <source>
        <strain evidence="2 3">DSM 26524</strain>
    </source>
</reference>
<dbReference type="InterPro" id="IPR016181">
    <property type="entry name" value="Acyl_CoA_acyltransferase"/>
</dbReference>
<protein>
    <submittedName>
        <fullName evidence="2">Acetyltransferase (GNAT) family protein</fullName>
    </submittedName>
</protein>
<proteinExistence type="predicted"/>
<dbReference type="RefSeq" id="WP_109624638.1">
    <property type="nucleotide sequence ID" value="NZ_JANKBI010000001.1"/>
</dbReference>
<dbReference type="EMBL" id="QGGY01000001">
    <property type="protein sequence ID" value="PWJ79243.1"/>
    <property type="molecule type" value="Genomic_DNA"/>
</dbReference>
<gene>
    <name evidence="2" type="ORF">C7383_101624</name>
</gene>
<evidence type="ECO:0000313" key="3">
    <source>
        <dbReference type="Proteomes" id="UP000245412"/>
    </source>
</evidence>
<dbReference type="Pfam" id="PF00583">
    <property type="entry name" value="Acetyltransf_1"/>
    <property type="match status" value="1"/>
</dbReference>
<name>A0AB73TAC6_9FIRM</name>
<dbReference type="SUPFAM" id="SSF55729">
    <property type="entry name" value="Acyl-CoA N-acyltransferases (Nat)"/>
    <property type="match status" value="1"/>
</dbReference>
<evidence type="ECO:0000259" key="1">
    <source>
        <dbReference type="PROSITE" id="PS51186"/>
    </source>
</evidence>
<dbReference type="PROSITE" id="PS51186">
    <property type="entry name" value="GNAT"/>
    <property type="match status" value="1"/>
</dbReference>